<reference evidence="6" key="7">
    <citation type="submission" date="2012-08" db="EMBL/GenBank/DDBJ databases">
        <title>Oryza sativa nipponbare(GA3) genomic DNA, chromosome 1.</title>
        <authorList>
            <consortium name="IRGSP(International Rice Genome Sequencing Project)"/>
        </authorList>
    </citation>
    <scope>NUCLEOTIDE SEQUENCE</scope>
</reference>
<dbReference type="InterPro" id="IPR012340">
    <property type="entry name" value="NA-bd_OB-fold"/>
</dbReference>
<evidence type="ECO:0000259" key="2">
    <source>
        <dbReference type="Pfam" id="PF02721"/>
    </source>
</evidence>
<keyword evidence="1" id="KW-0238">DNA-binding</keyword>
<feature type="domain" description="Replication protein A 70 kDa DNA-binding subunit B/D first OB fold" evidence="2">
    <location>
        <begin position="13"/>
        <end position="116"/>
    </location>
</feature>
<dbReference type="KEGG" id="dosa:Os01g0223400"/>
<feature type="domain" description="Replication protein A OB" evidence="3">
    <location>
        <begin position="144"/>
        <end position="234"/>
    </location>
</feature>
<dbReference type="Proteomes" id="UP000000763">
    <property type="component" value="Chromosome 1"/>
</dbReference>
<reference evidence="6" key="5">
    <citation type="journal article" date="2008" name="Nucleic Acids Res.">
        <title>The Rice Annotation Project Database (RAP-DB): 2008 update.</title>
        <authorList>
            <consortium name="The Rice Annotation Project (RAP)"/>
            <person name="Tanaka T."/>
            <person name="Antonio B.A."/>
            <person name="Kikuchi S."/>
            <person name="Matsumoto T."/>
            <person name="Nagamura Y."/>
            <person name="Numa H."/>
            <person name="Sakai H."/>
            <person name="Wu J."/>
            <person name="Itoh T."/>
            <person name="Sasaki T."/>
            <person name="Aono R."/>
            <person name="Fujii Y."/>
            <person name="Habara T."/>
            <person name="Harada E."/>
            <person name="Kanno M."/>
            <person name="Kawahara Y."/>
            <person name="Kawashima H."/>
            <person name="Kubooka H."/>
            <person name="Matsuya A."/>
            <person name="Nakaoka H."/>
            <person name="Saichi N."/>
            <person name="Sanbonmatsu R."/>
            <person name="Sato Y."/>
            <person name="Shinso Y."/>
            <person name="Suzuki M."/>
            <person name="Takeda J."/>
            <person name="Tanino M."/>
            <person name="Todokoro F."/>
            <person name="Yamaguchi K."/>
            <person name="Yamamoto N."/>
            <person name="Yamasaki C."/>
            <person name="Imanishi T."/>
            <person name="Okido T."/>
            <person name="Tada M."/>
            <person name="Ikeo K."/>
            <person name="Tateno Y."/>
            <person name="Gojobori T."/>
            <person name="Lin Y.C."/>
            <person name="Wei F.J."/>
            <person name="Hsing Y.I."/>
            <person name="Zhao Q."/>
            <person name="Han B."/>
            <person name="Kramer M.R."/>
            <person name="McCombie R.W."/>
            <person name="Lonsdale D."/>
            <person name="O'Donovan C.C."/>
            <person name="Whitfield E.J."/>
            <person name="Apweiler R."/>
            <person name="Koyanagi K.O."/>
            <person name="Khurana J.P."/>
            <person name="Raghuvanshi S."/>
            <person name="Singh N.K."/>
            <person name="Tyagi A.K."/>
            <person name="Haberer G."/>
            <person name="Fujisawa M."/>
            <person name="Hosokawa S."/>
            <person name="Ito Y."/>
            <person name="Ikawa H."/>
            <person name="Shibata M."/>
            <person name="Yamamoto M."/>
            <person name="Bruskiewich R.M."/>
            <person name="Hoen D.R."/>
            <person name="Bureau TE."/>
            <person name="Namiki N."/>
            <person name="Ohyanagi H."/>
            <person name="Sakai Y."/>
            <person name="Nobushima S."/>
            <person name="Sakata K."/>
            <person name="Barrero R.A."/>
            <person name="Sato Y."/>
            <person name="Souvorov A."/>
            <person name="Smith-White B."/>
            <person name="Tatusova T."/>
            <person name="An S."/>
            <person name="An G."/>
            <person name="OOta S."/>
            <person name="Fuks G."/>
            <person name="Messing J."/>
            <person name="Christie K.R."/>
            <person name="Lieberherr D."/>
            <person name="Kim H."/>
            <person name="Zuccolo A."/>
            <person name="Wing R.A."/>
            <person name="Nobuta K."/>
            <person name="Green P.J."/>
            <person name="Lu C."/>
            <person name="Meyers BC."/>
            <person name="Chaparro C."/>
            <person name="Piegu B."/>
            <person name="Panaud O."/>
            <person name="Echeverria M."/>
        </authorList>
    </citation>
    <scope>NUCLEOTIDE SEQUENCE</scope>
</reference>
<accession>Q5NB45</accession>
<accession>Q5NAR0</accession>
<evidence type="ECO:0000313" key="6">
    <source>
        <dbReference type="EMBL" id="BAH90969.1"/>
    </source>
</evidence>
<dbReference type="Gene3D" id="2.40.50.140">
    <property type="entry name" value="Nucleic acid-binding proteins"/>
    <property type="match status" value="2"/>
</dbReference>
<gene>
    <name evidence="5" type="primary">P0417G05.9-1</name>
    <name evidence="4" type="synonym">P0443E05.26-1</name>
    <name evidence="6" type="ordered locus">Os01g0223400</name>
</gene>
<reference evidence="7" key="6">
    <citation type="journal article" date="2008" name="Nucleic Acids Res.">
        <title>The rice annotation project database (RAP-DB): 2008 update.</title>
        <authorList>
            <consortium name="The rice annotation project (RAP)"/>
        </authorList>
    </citation>
    <scope>GENOME REANNOTATION</scope>
    <source>
        <strain evidence="7">cv. Nipponbare</strain>
    </source>
</reference>
<sequence length="249" mass="28194">MSARVPRSYEMGHTLLSDLSLGDDNERICVRVSRFWAFCDQKDDDKILHFGLVLIDEKGTSIAAQIYPPCDEIFRPIITEGKVYYIKYFRVRKCNRQYKPVDNCMSIYFTRWTKLEERVDPPAEIPLYTYSLSPFGGLRSRVGKKDSFTDIIGIITQLSPVTPLQGTVKRSVFIRNTDNAILNVALWGERATSFPADEVFVAGQKEPQIVIFVGTLVKGYGDVSLSGNSACKWYINADTPEVISLRNSI</sequence>
<dbReference type="EMBL" id="AP008207">
    <property type="protein sequence ID" value="BAH90969.1"/>
    <property type="molecule type" value="Genomic_DNA"/>
</dbReference>
<evidence type="ECO:0000313" key="4">
    <source>
        <dbReference type="EMBL" id="BAD81308.1"/>
    </source>
</evidence>
<dbReference type="PANTHER" id="PTHR47165:SF4">
    <property type="entry name" value="OS03G0429900 PROTEIN"/>
    <property type="match status" value="1"/>
</dbReference>
<dbReference type="PANTHER" id="PTHR47165">
    <property type="entry name" value="OS03G0429900 PROTEIN"/>
    <property type="match status" value="1"/>
</dbReference>
<evidence type="ECO:0000313" key="7">
    <source>
        <dbReference type="Proteomes" id="UP000000763"/>
    </source>
</evidence>
<dbReference type="CDD" id="cd04481">
    <property type="entry name" value="RPA1_DBD_B_like"/>
    <property type="match status" value="1"/>
</dbReference>
<dbReference type="CDD" id="cd04480">
    <property type="entry name" value="RPA1_DBD_A_like"/>
    <property type="match status" value="1"/>
</dbReference>
<name>Q5NB45_ORYSJ</name>
<dbReference type="Pfam" id="PF02721">
    <property type="entry name" value="DUF223"/>
    <property type="match status" value="1"/>
</dbReference>
<evidence type="ECO:0000313" key="5">
    <source>
        <dbReference type="EMBL" id="BAD81453.1"/>
    </source>
</evidence>
<dbReference type="Pfam" id="PF16900">
    <property type="entry name" value="REPA_OB_2"/>
    <property type="match status" value="1"/>
</dbReference>
<dbReference type="GO" id="GO:0003677">
    <property type="term" value="F:DNA binding"/>
    <property type="evidence" value="ECO:0007669"/>
    <property type="project" value="UniProtKB-KW"/>
</dbReference>
<dbReference type="EMBL" id="AP002835">
    <property type="protein sequence ID" value="BAD81453.1"/>
    <property type="molecule type" value="Genomic_DNA"/>
</dbReference>
<evidence type="ECO:0000259" key="3">
    <source>
        <dbReference type="Pfam" id="PF16900"/>
    </source>
</evidence>
<dbReference type="EMBL" id="AP001800">
    <property type="protein sequence ID" value="BAD81308.1"/>
    <property type="molecule type" value="Genomic_DNA"/>
</dbReference>
<dbReference type="InterPro" id="IPR031657">
    <property type="entry name" value="REPA_OB_2"/>
</dbReference>
<proteinExistence type="predicted"/>
<dbReference type="SUPFAM" id="SSF50249">
    <property type="entry name" value="Nucleic acid-binding proteins"/>
    <property type="match status" value="2"/>
</dbReference>
<reference evidence="6" key="8">
    <citation type="submission" date="2012-08" db="EMBL/GenBank/DDBJ databases">
        <title>The Second Rice Annotation Project Meeting (RAP2).</title>
        <authorList>
            <consortium name="The Rice Annotation Project (RAP)"/>
        </authorList>
    </citation>
    <scope>NUCLEOTIDE SEQUENCE</scope>
</reference>
<dbReference type="InterPro" id="IPR003871">
    <property type="entry name" value="RFA1B/D_OB_1st"/>
</dbReference>
<evidence type="ECO:0000256" key="1">
    <source>
        <dbReference type="ARBA" id="ARBA00023125"/>
    </source>
</evidence>
<reference evidence="6" key="4">
    <citation type="journal article" date="2007" name="Genome Res.">
        <title>Curated Genome Annotation of Oryza sativa ssp. japonica and Comparative Genome Analysis with Arabidopsis thaliana.</title>
        <authorList>
            <consortium name="The Rice Annotation Project (RAP)"/>
            <person name="Itoh T."/>
            <person name="Tanaka T."/>
            <person name="Barrero R.A."/>
            <person name="Yamasaki C."/>
            <person name="Fujii Y."/>
            <person name="Hilton P.B."/>
            <person name="Antonio B.A."/>
            <person name="Aono H."/>
            <person name="Apweiler R."/>
            <person name="Bruskiewich R."/>
            <person name="Bureau T."/>
            <person name="Burr F."/>
            <person name="Costa de Oliveira A."/>
            <person name="Fuks G."/>
            <person name="Habara T."/>
            <person name="Haberer G."/>
            <person name="Han B."/>
            <person name="Harada E."/>
            <person name="Hiraki A.T."/>
            <person name="Hirochika H."/>
            <person name="Hoen D."/>
            <person name="Hokari H."/>
            <person name="Hosokawa S."/>
            <person name="Hsing Y."/>
            <person name="Ikawa H."/>
            <person name="Ikeo K."/>
            <person name="Imanishi T."/>
            <person name="Ito Y."/>
            <person name="Jaiswal P."/>
            <person name="Kanno M."/>
            <person name="Kawahara Y."/>
            <person name="Kawamura T."/>
            <person name="Kawashima H."/>
            <person name="Khurana J.P."/>
            <person name="Kikuchi S."/>
            <person name="Komatsu S."/>
            <person name="Koyanagi K.O."/>
            <person name="Kubooka H."/>
            <person name="Lieberherr D."/>
            <person name="Lin Y.C."/>
            <person name="Lonsdale D."/>
            <person name="Matsumoto T."/>
            <person name="Matsuya A."/>
            <person name="McCombie W.R."/>
            <person name="Messing J."/>
            <person name="Miyao A."/>
            <person name="Mulder N."/>
            <person name="Nagamura Y."/>
            <person name="Nam J."/>
            <person name="Namiki N."/>
            <person name="Numa H."/>
            <person name="Nurimoto S."/>
            <person name="O'donovan C."/>
            <person name="Ohyanagi H."/>
            <person name="Okido T."/>
            <person name="Oota S."/>
            <person name="Osato N."/>
            <person name="Palmer L.E."/>
            <person name="Quetier F."/>
            <person name="Raghuvanshi S."/>
            <person name="Saichi N."/>
            <person name="Sakai H."/>
            <person name="Sakai Y."/>
            <person name="Sakata K."/>
            <person name="Sakurai T."/>
            <person name="Sato F."/>
            <person name="Sato Y."/>
            <person name="Schoof H."/>
            <person name="Seki M."/>
            <person name="Shibata M."/>
            <person name="Shimizu Y."/>
            <person name="Shinozaki K."/>
            <person name="Shinso Y."/>
            <person name="Singh N.K."/>
            <person name="Smith-White B."/>
            <person name="Takeda J."/>
            <person name="Tanino M."/>
            <person name="Tatusova T."/>
            <person name="Thongjuea S."/>
            <person name="Todokoro F."/>
            <person name="Tsugane M."/>
            <person name="Tyagi A.K."/>
            <person name="Vanavichit A."/>
            <person name="Wang A."/>
            <person name="Wing R.A."/>
            <person name="Yamaguchi K."/>
            <person name="Yamamoto M."/>
            <person name="Yamamoto N."/>
            <person name="Yu Y."/>
            <person name="Zhang H."/>
            <person name="Zhao Q."/>
            <person name="Higo K."/>
            <person name="Burr B."/>
            <person name="Gojobori T."/>
            <person name="Sasaki T."/>
        </authorList>
    </citation>
    <scope>NUCLEOTIDE SEQUENCE</scope>
</reference>
<reference evidence="5" key="1">
    <citation type="journal article" date="2002" name="Nature">
        <title>The genome sequence and structure of rice chromosome 1.</title>
        <authorList>
            <person name="Sasaki T."/>
            <person name="Matsumoto T."/>
            <person name="Yamamoto K."/>
            <person name="Sakata K."/>
            <person name="Baba T."/>
            <person name="Katayose Y."/>
            <person name="Wu J."/>
            <person name="Niimura Y."/>
            <person name="Cheng Z."/>
            <person name="Nagamura Y."/>
            <person name="Antonio B.A."/>
            <person name="Kanamori H."/>
            <person name="Hosokawa S."/>
            <person name="Masukawa M."/>
            <person name="Arikawa K."/>
            <person name="Chiden Y."/>
            <person name="Hayashi M."/>
            <person name="Okamoto M."/>
            <person name="Ando T."/>
            <person name="Aoki H."/>
            <person name="Arita K."/>
            <person name="Hamada M."/>
            <person name="Harada C."/>
            <person name="Hijishita S."/>
            <person name="Honda M."/>
            <person name="Ichikawa Y."/>
            <person name="Idonuma A."/>
            <person name="Iijima M."/>
            <person name="Ikeda M."/>
            <person name="Ikeno M."/>
            <person name="Itoh S."/>
            <person name="Itoh T."/>
            <person name="Itoh Y."/>
            <person name="Itoh Y."/>
            <person name="Iwabuchi A."/>
            <person name="Kamiya K."/>
            <person name="Karasawa W."/>
            <person name="Katagiri S."/>
            <person name="Kikuta A."/>
            <person name="Kobayashi N."/>
            <person name="Kono I."/>
            <person name="Machita K."/>
            <person name="Maehara T."/>
            <person name="Mizuno H."/>
            <person name="Mizubayashi T."/>
            <person name="Mukai Y."/>
            <person name="Nagasaki H."/>
            <person name="Nakashima M."/>
            <person name="Nakama Y."/>
            <person name="Nakamichi Y."/>
            <person name="Nakamura M."/>
            <person name="Namiki N."/>
            <person name="Negishi M."/>
            <person name="Ohta I."/>
            <person name="Ono N."/>
            <person name="Saji S."/>
            <person name="Sakai K."/>
            <person name="Shibata M."/>
            <person name="Shimokawa T."/>
            <person name="Shomura A."/>
            <person name="Song J."/>
            <person name="Takazaki Y."/>
            <person name="Terasawa K."/>
            <person name="Tsuji K."/>
            <person name="Waki K."/>
            <person name="Yamagata H."/>
            <person name="Yamane H."/>
            <person name="Yoshiki S."/>
            <person name="Yoshihara R."/>
            <person name="Yukawa K."/>
            <person name="Zhong H."/>
            <person name="Iwama H."/>
            <person name="Endo T."/>
            <person name="Ito H."/>
            <person name="Hahn J.H."/>
            <person name="Kim H.I."/>
            <person name="Eun M.Y."/>
            <person name="Yano M."/>
            <person name="Jiang J."/>
            <person name="Gojobori T."/>
        </authorList>
    </citation>
    <scope>NUCLEOTIDE SEQUENCE</scope>
</reference>
<organism evidence="5 7">
    <name type="scientific">Oryza sativa subsp. japonica</name>
    <name type="common">Rice</name>
    <dbReference type="NCBI Taxonomy" id="39947"/>
    <lineage>
        <taxon>Eukaryota</taxon>
        <taxon>Viridiplantae</taxon>
        <taxon>Streptophyta</taxon>
        <taxon>Embryophyta</taxon>
        <taxon>Tracheophyta</taxon>
        <taxon>Spermatophyta</taxon>
        <taxon>Magnoliopsida</taxon>
        <taxon>Liliopsida</taxon>
        <taxon>Poales</taxon>
        <taxon>Poaceae</taxon>
        <taxon>BOP clade</taxon>
        <taxon>Oryzoideae</taxon>
        <taxon>Oryzeae</taxon>
        <taxon>Oryzinae</taxon>
        <taxon>Oryza</taxon>
        <taxon>Oryza sativa</taxon>
    </lineage>
</organism>
<protein>
    <submittedName>
        <fullName evidence="6">Os01g0223400 protein</fullName>
    </submittedName>
</protein>
<dbReference type="Proteomes" id="UP000817658">
    <property type="component" value="Chromosome 1"/>
</dbReference>
<reference evidence="6 7" key="2">
    <citation type="journal article" date="2005" name="Nature">
        <title>The map-based sequence of the rice genome.</title>
        <authorList>
            <consortium name="International rice genome sequencing project (IRGSP)"/>
            <person name="Matsumoto T."/>
            <person name="Wu J."/>
            <person name="Kanamori H."/>
            <person name="Katayose Y."/>
            <person name="Fujisawa M."/>
            <person name="Namiki N."/>
            <person name="Mizuno H."/>
            <person name="Yamamoto K."/>
            <person name="Antonio B.A."/>
            <person name="Baba T."/>
            <person name="Sakata K."/>
            <person name="Nagamura Y."/>
            <person name="Aoki H."/>
            <person name="Arikawa K."/>
            <person name="Arita K."/>
            <person name="Bito T."/>
            <person name="Chiden Y."/>
            <person name="Fujitsuka N."/>
            <person name="Fukunaka R."/>
            <person name="Hamada M."/>
            <person name="Harada C."/>
            <person name="Hayashi A."/>
            <person name="Hijishita S."/>
            <person name="Honda M."/>
            <person name="Hosokawa S."/>
            <person name="Ichikawa Y."/>
            <person name="Idonuma A."/>
            <person name="Iijima M."/>
            <person name="Ikeda M."/>
            <person name="Ikeno M."/>
            <person name="Ito K."/>
            <person name="Ito S."/>
            <person name="Ito T."/>
            <person name="Ito Y."/>
            <person name="Ito Y."/>
            <person name="Iwabuchi A."/>
            <person name="Kamiya K."/>
            <person name="Karasawa W."/>
            <person name="Kurita K."/>
            <person name="Katagiri S."/>
            <person name="Kikuta A."/>
            <person name="Kobayashi H."/>
            <person name="Kobayashi N."/>
            <person name="Machita K."/>
            <person name="Maehara T."/>
            <person name="Masukawa M."/>
            <person name="Mizubayashi T."/>
            <person name="Mukai Y."/>
            <person name="Nagasaki H."/>
            <person name="Nagata Y."/>
            <person name="Naito S."/>
            <person name="Nakashima M."/>
            <person name="Nakama Y."/>
            <person name="Nakamichi Y."/>
            <person name="Nakamura M."/>
            <person name="Meguro A."/>
            <person name="Negishi M."/>
            <person name="Ohta I."/>
            <person name="Ohta T."/>
            <person name="Okamoto M."/>
            <person name="Ono N."/>
            <person name="Saji S."/>
            <person name="Sakaguchi M."/>
            <person name="Sakai K."/>
            <person name="Shibata M."/>
            <person name="Shimokawa T."/>
            <person name="Song J."/>
            <person name="Takazaki Y."/>
            <person name="Terasawa K."/>
            <person name="Tsugane M."/>
            <person name="Tsuji K."/>
            <person name="Ueda S."/>
            <person name="Waki K."/>
            <person name="Yamagata H."/>
            <person name="Yamamoto M."/>
            <person name="Yamamoto S."/>
            <person name="Yamane H."/>
            <person name="Yoshiki S."/>
            <person name="Yoshihara R."/>
            <person name="Yukawa K."/>
            <person name="Zhong H."/>
            <person name="Yano M."/>
            <person name="Yuan Q."/>
            <person name="Ouyang S."/>
            <person name="Liu J."/>
            <person name="Jones K.M."/>
            <person name="Gansberger K."/>
            <person name="Moffat K."/>
            <person name="Hill J."/>
            <person name="Bera J."/>
            <person name="Fadrosh D."/>
            <person name="Jin S."/>
            <person name="Johri S."/>
            <person name="Kim M."/>
            <person name="Overton L."/>
            <person name="Reardon M."/>
            <person name="Tsitrin T."/>
            <person name="Vuong H."/>
            <person name="Weaver B."/>
            <person name="Ciecko A."/>
            <person name="Tallon L."/>
            <person name="Jackson J."/>
            <person name="Pai G."/>
            <person name="Aken S.V."/>
            <person name="Utterback T."/>
            <person name="Reidmuller S."/>
            <person name="Feldblyum T."/>
            <person name="Hsiao J."/>
            <person name="Zismann V."/>
            <person name="Iobst S."/>
            <person name="de Vazeille A.R."/>
            <person name="Buell C.R."/>
            <person name="Ying K."/>
            <person name="Li Y."/>
            <person name="Lu T."/>
            <person name="Huang Y."/>
            <person name="Zhao Q."/>
            <person name="Feng Q."/>
            <person name="Zhang L."/>
            <person name="Zhu J."/>
            <person name="Weng Q."/>
            <person name="Mu J."/>
            <person name="Lu Y."/>
            <person name="Fan D."/>
            <person name="Liu Y."/>
            <person name="Guan J."/>
            <person name="Zhang Y."/>
            <person name="Yu S."/>
            <person name="Liu X."/>
            <person name="Zhang Y."/>
            <person name="Hong G."/>
            <person name="Han B."/>
            <person name="Choisne N."/>
            <person name="Demange N."/>
            <person name="Orjeda G."/>
            <person name="Samain S."/>
            <person name="Cattolico L."/>
            <person name="Pelletier E."/>
            <person name="Couloux A."/>
            <person name="Segurens B."/>
            <person name="Wincker P."/>
            <person name="D'Hont A."/>
            <person name="Scarpelli C."/>
            <person name="Weissenbach J."/>
            <person name="Salanoubat M."/>
            <person name="Quetier F."/>
            <person name="Yu Y."/>
            <person name="Kim H.R."/>
            <person name="Rambo T."/>
            <person name="Currie J."/>
            <person name="Collura K."/>
            <person name="Luo M."/>
            <person name="Yang T."/>
            <person name="Ammiraju J.S.S."/>
            <person name="Engler F."/>
            <person name="Soderlund C."/>
            <person name="Wing R.A."/>
            <person name="Palmer L.E."/>
            <person name="de la Bastide M."/>
            <person name="Spiegel L."/>
            <person name="Nascimento L."/>
            <person name="Zutavern T."/>
            <person name="O'Shaughnessy A."/>
            <person name="Dike S."/>
            <person name="Dedhia N."/>
            <person name="Preston R."/>
            <person name="Balija V."/>
            <person name="McCombie W.R."/>
            <person name="Chow T."/>
            <person name="Chen H."/>
            <person name="Chung M."/>
            <person name="Chen C."/>
            <person name="Shaw J."/>
            <person name="Wu H."/>
            <person name="Hsiao K."/>
            <person name="Chao Y."/>
            <person name="Chu M."/>
            <person name="Cheng C."/>
            <person name="Hour A."/>
            <person name="Lee P."/>
            <person name="Lin S."/>
            <person name="Lin Y."/>
            <person name="Liou J."/>
            <person name="Liu S."/>
            <person name="Hsing Y."/>
            <person name="Raghuvanshi S."/>
            <person name="Mohanty A."/>
            <person name="Bharti A.K."/>
            <person name="Gaur A."/>
            <person name="Gupta V."/>
            <person name="Kumar D."/>
            <person name="Ravi V."/>
            <person name="Vij S."/>
            <person name="Kapur A."/>
            <person name="Khurana P."/>
            <person name="Khurana P."/>
            <person name="Khurana J.P."/>
            <person name="Tyagi A.K."/>
            <person name="Gaikwad K."/>
            <person name="Singh A."/>
            <person name="Dalal V."/>
            <person name="Srivastava S."/>
            <person name="Dixit A."/>
            <person name="Pal A.K."/>
            <person name="Ghazi I.A."/>
            <person name="Yadav M."/>
            <person name="Pandit A."/>
            <person name="Bhargava A."/>
            <person name="Sureshbabu K."/>
            <person name="Batra K."/>
            <person name="Sharma T.R."/>
            <person name="Mohapatra T."/>
            <person name="Singh N.K."/>
            <person name="Messing J."/>
            <person name="Nelson A.B."/>
            <person name="Fuks G."/>
            <person name="Kavchok S."/>
            <person name="Keizer G."/>
            <person name="Linton E."/>
            <person name="Llaca V."/>
            <person name="Song R."/>
            <person name="Tanyolac B."/>
            <person name="Young S."/>
            <person name="Ho-Il K."/>
            <person name="Hahn J.H."/>
            <person name="Sangsakoo G."/>
            <person name="Vanavichit A."/>
            <person name="de Mattos Luiz.A.T."/>
            <person name="Zimmer P.D."/>
            <person name="Malone G."/>
            <person name="Dellagostin O."/>
            <person name="de Oliveira A.C."/>
            <person name="Bevan M."/>
            <person name="Bancroft I."/>
            <person name="Minx P."/>
            <person name="Cordum H."/>
            <person name="Wilson R."/>
            <person name="Cheng Z."/>
            <person name="Jin W."/>
            <person name="Jiang J."/>
            <person name="Leong S.A."/>
            <person name="Iwama H."/>
            <person name="Gojobori T."/>
            <person name="Itoh T."/>
            <person name="Niimura Y."/>
            <person name="Fujii Y."/>
            <person name="Habara T."/>
            <person name="Sakai H."/>
            <person name="Sato Y."/>
            <person name="Wilson G."/>
            <person name="Kumar K."/>
            <person name="McCouch S."/>
            <person name="Juretic N."/>
            <person name="Hoen D."/>
            <person name="Wright S."/>
            <person name="Bruskiewich R."/>
            <person name="Bureau T."/>
            <person name="Miyao A."/>
            <person name="Hirochika H."/>
            <person name="Nishikawa T."/>
            <person name="Kadowaki K."/>
            <person name="Sugiura M."/>
            <person name="Burr B."/>
            <person name="Sasaki T."/>
        </authorList>
    </citation>
    <scope>NUCLEOTIDE SEQUENCE [LARGE SCALE GENOMIC DNA]</scope>
    <source>
        <strain evidence="7">cv. Nipponbare</strain>
    </source>
</reference>
<reference evidence="6" key="3">
    <citation type="journal article" date="2006" name="Nucleic Acids Res.">
        <title>The Rice Annotation Project Database (RAP-DB): hub for Oryza sativa ssp. japonica genome information.</title>
        <authorList>
            <person name="Ohyanagi H."/>
            <person name="Tanaka T."/>
            <person name="Sakai H."/>
            <person name="Shigemoto Y."/>
            <person name="Yamaguchi K."/>
            <person name="Habara T."/>
            <person name="Fujii Y."/>
            <person name="Antonio B.A."/>
            <person name="Nagamura Y."/>
            <person name="Imanishi T."/>
            <person name="Ikeo K."/>
            <person name="Itoh T."/>
            <person name="Gojobori T."/>
            <person name="Sasaki T."/>
        </authorList>
    </citation>
    <scope>NUCLEOTIDE SEQUENCE</scope>
</reference>
<dbReference type="AlphaFoldDB" id="Q5NB45"/>